<comment type="function">
    <text evidence="7">Catalyzes the methyl esterification of L-isoaspartyl residues in peptides and proteins that result from spontaneous decomposition of normal L-aspartyl and L-asparaginyl residues. It plays a role in the repair and/or degradation of damaged proteins.</text>
</comment>
<dbReference type="EC" id="2.1.1.77" evidence="7"/>
<keyword evidence="6 7" id="KW-0949">S-adenosyl-L-methionine</keyword>
<dbReference type="CDD" id="cd02440">
    <property type="entry name" value="AdoMet_MTases"/>
    <property type="match status" value="1"/>
</dbReference>
<dbReference type="GO" id="GO:0005737">
    <property type="term" value="C:cytoplasm"/>
    <property type="evidence" value="ECO:0007669"/>
    <property type="project" value="UniProtKB-SubCell"/>
</dbReference>
<comment type="caution">
    <text evidence="8">The sequence shown here is derived from an EMBL/GenBank/DDBJ whole genome shotgun (WGS) entry which is preliminary data.</text>
</comment>
<accession>A0A7C3J5F5</accession>
<dbReference type="Gene3D" id="3.40.50.150">
    <property type="entry name" value="Vaccinia Virus protein VP39"/>
    <property type="match status" value="1"/>
</dbReference>
<evidence type="ECO:0000256" key="1">
    <source>
        <dbReference type="ARBA" id="ARBA00004496"/>
    </source>
</evidence>
<evidence type="ECO:0000256" key="4">
    <source>
        <dbReference type="ARBA" id="ARBA00022603"/>
    </source>
</evidence>
<dbReference type="PANTHER" id="PTHR11579">
    <property type="entry name" value="PROTEIN-L-ISOASPARTATE O-METHYLTRANSFERASE"/>
    <property type="match status" value="1"/>
</dbReference>
<dbReference type="NCBIfam" id="TIGR00080">
    <property type="entry name" value="pimt"/>
    <property type="match status" value="1"/>
</dbReference>
<dbReference type="InterPro" id="IPR000682">
    <property type="entry name" value="PCMT"/>
</dbReference>
<evidence type="ECO:0000256" key="6">
    <source>
        <dbReference type="ARBA" id="ARBA00022691"/>
    </source>
</evidence>
<dbReference type="InterPro" id="IPR029063">
    <property type="entry name" value="SAM-dependent_MTases_sf"/>
</dbReference>
<evidence type="ECO:0000256" key="2">
    <source>
        <dbReference type="ARBA" id="ARBA00005369"/>
    </source>
</evidence>
<dbReference type="SUPFAM" id="SSF53335">
    <property type="entry name" value="S-adenosyl-L-methionine-dependent methyltransferases"/>
    <property type="match status" value="1"/>
</dbReference>
<dbReference type="Pfam" id="PF01135">
    <property type="entry name" value="PCMT"/>
    <property type="match status" value="1"/>
</dbReference>
<comment type="subcellular location">
    <subcellularLocation>
        <location evidence="1 7">Cytoplasm</location>
    </subcellularLocation>
</comment>
<proteinExistence type="inferred from homology"/>
<evidence type="ECO:0000256" key="5">
    <source>
        <dbReference type="ARBA" id="ARBA00022679"/>
    </source>
</evidence>
<evidence type="ECO:0000313" key="8">
    <source>
        <dbReference type="EMBL" id="HFK23207.1"/>
    </source>
</evidence>
<dbReference type="PROSITE" id="PS01279">
    <property type="entry name" value="PCMT"/>
    <property type="match status" value="1"/>
</dbReference>
<dbReference type="NCBIfam" id="NF001453">
    <property type="entry name" value="PRK00312.1"/>
    <property type="match status" value="1"/>
</dbReference>
<comment type="similarity">
    <text evidence="2 7">Belongs to the methyltransferase superfamily. L-isoaspartyl/D-aspartyl protein methyltransferase family.</text>
</comment>
<keyword evidence="5 7" id="KW-0808">Transferase</keyword>
<dbReference type="GO" id="GO:0004719">
    <property type="term" value="F:protein-L-isoaspartate (D-aspartate) O-methyltransferase activity"/>
    <property type="evidence" value="ECO:0007669"/>
    <property type="project" value="UniProtKB-UniRule"/>
</dbReference>
<evidence type="ECO:0000256" key="3">
    <source>
        <dbReference type="ARBA" id="ARBA00022490"/>
    </source>
</evidence>
<keyword evidence="3 7" id="KW-0963">Cytoplasm</keyword>
<sequence>MSFEDLRKKMVENQLKKRGIKDEELLKVMEEIPRELFLPKELTNLAYDDSPVPIGYGQTISQPYIVAKMTELLNVKKSDKILEIGTGSGYQTAILSKLGKVVFSIERINELRKFAELNLKKLEINNVFLITGDGTIGLSNYAPFDKIMVTAASPQIPKNFIDQLADKGIMILPLGDISLQVLTKVTKIGDQIKIEKYDYCRFVPLLGKYGFFDNGV</sequence>
<dbReference type="FunFam" id="3.40.50.150:FF:000010">
    <property type="entry name" value="Protein-L-isoaspartate O-methyltransferase"/>
    <property type="match status" value="1"/>
</dbReference>
<dbReference type="EMBL" id="DSTT01000001">
    <property type="protein sequence ID" value="HFK23207.1"/>
    <property type="molecule type" value="Genomic_DNA"/>
</dbReference>
<feature type="active site" evidence="7">
    <location>
        <position position="61"/>
    </location>
</feature>
<name>A0A7C3J5F5_UNCW3</name>
<dbReference type="PANTHER" id="PTHR11579:SF0">
    <property type="entry name" value="PROTEIN-L-ISOASPARTATE(D-ASPARTATE) O-METHYLTRANSFERASE"/>
    <property type="match status" value="1"/>
</dbReference>
<evidence type="ECO:0000256" key="7">
    <source>
        <dbReference type="HAMAP-Rule" id="MF_00090"/>
    </source>
</evidence>
<reference evidence="8" key="1">
    <citation type="journal article" date="2020" name="mSystems">
        <title>Genome- and Community-Level Interaction Insights into Carbon Utilization and Element Cycling Functions of Hydrothermarchaeota in Hydrothermal Sediment.</title>
        <authorList>
            <person name="Zhou Z."/>
            <person name="Liu Y."/>
            <person name="Xu W."/>
            <person name="Pan J."/>
            <person name="Luo Z.H."/>
            <person name="Li M."/>
        </authorList>
    </citation>
    <scope>NUCLEOTIDE SEQUENCE [LARGE SCALE GENOMIC DNA]</scope>
    <source>
        <strain evidence="8">SpSt-464</strain>
    </source>
</reference>
<dbReference type="HAMAP" id="MF_00090">
    <property type="entry name" value="PIMT"/>
    <property type="match status" value="1"/>
</dbReference>
<organism evidence="8">
    <name type="scientific">candidate division WOR-3 bacterium</name>
    <dbReference type="NCBI Taxonomy" id="2052148"/>
    <lineage>
        <taxon>Bacteria</taxon>
        <taxon>Bacteria division WOR-3</taxon>
    </lineage>
</organism>
<dbReference type="AlphaFoldDB" id="A0A7C3J5F5"/>
<keyword evidence="4 7" id="KW-0489">Methyltransferase</keyword>
<dbReference type="GO" id="GO:0030091">
    <property type="term" value="P:protein repair"/>
    <property type="evidence" value="ECO:0007669"/>
    <property type="project" value="UniProtKB-UniRule"/>
</dbReference>
<gene>
    <name evidence="7" type="primary">pcm</name>
    <name evidence="8" type="ORF">ENS15_00920</name>
</gene>
<comment type="catalytic activity">
    <reaction evidence="7">
        <text>[protein]-L-isoaspartate + S-adenosyl-L-methionine = [protein]-L-isoaspartate alpha-methyl ester + S-adenosyl-L-homocysteine</text>
        <dbReference type="Rhea" id="RHEA:12705"/>
        <dbReference type="Rhea" id="RHEA-COMP:12143"/>
        <dbReference type="Rhea" id="RHEA-COMP:12144"/>
        <dbReference type="ChEBI" id="CHEBI:57856"/>
        <dbReference type="ChEBI" id="CHEBI:59789"/>
        <dbReference type="ChEBI" id="CHEBI:90596"/>
        <dbReference type="ChEBI" id="CHEBI:90598"/>
        <dbReference type="EC" id="2.1.1.77"/>
    </reaction>
</comment>
<dbReference type="GO" id="GO:0032259">
    <property type="term" value="P:methylation"/>
    <property type="evidence" value="ECO:0007669"/>
    <property type="project" value="UniProtKB-KW"/>
</dbReference>
<protein>
    <recommendedName>
        <fullName evidence="7">Protein-L-isoaspartate O-methyltransferase</fullName>
        <ecNumber evidence="7">2.1.1.77</ecNumber>
    </recommendedName>
    <alternativeName>
        <fullName evidence="7">L-isoaspartyl protein carboxyl methyltransferase</fullName>
    </alternativeName>
    <alternativeName>
        <fullName evidence="7">Protein L-isoaspartyl methyltransferase</fullName>
    </alternativeName>
    <alternativeName>
        <fullName evidence="7">Protein-beta-aspartate methyltransferase</fullName>
        <shortName evidence="7">PIMT</shortName>
    </alternativeName>
</protein>